<dbReference type="OrthoDB" id="9804019at2"/>
<dbReference type="SUPFAM" id="SSF46689">
    <property type="entry name" value="Homeodomain-like"/>
    <property type="match status" value="1"/>
</dbReference>
<evidence type="ECO:0000256" key="1">
    <source>
        <dbReference type="ARBA" id="ARBA00022741"/>
    </source>
</evidence>
<evidence type="ECO:0000256" key="3">
    <source>
        <dbReference type="ARBA" id="ARBA00023015"/>
    </source>
</evidence>
<dbReference type="PANTHER" id="PTHR32071:SF21">
    <property type="entry name" value="TRANSCRIPTIONAL REGULATORY PROTEIN FLGR"/>
    <property type="match status" value="1"/>
</dbReference>
<dbReference type="Gene3D" id="1.10.8.60">
    <property type="match status" value="1"/>
</dbReference>
<dbReference type="GO" id="GO:0005524">
    <property type="term" value="F:ATP binding"/>
    <property type="evidence" value="ECO:0007669"/>
    <property type="project" value="UniProtKB-KW"/>
</dbReference>
<evidence type="ECO:0000256" key="5">
    <source>
        <dbReference type="ARBA" id="ARBA00023163"/>
    </source>
</evidence>
<dbReference type="InterPro" id="IPR003593">
    <property type="entry name" value="AAA+_ATPase"/>
</dbReference>
<evidence type="ECO:0000313" key="7">
    <source>
        <dbReference type="EMBL" id="TDN53599.1"/>
    </source>
</evidence>
<dbReference type="SUPFAM" id="SSF52540">
    <property type="entry name" value="P-loop containing nucleoside triphosphate hydrolases"/>
    <property type="match status" value="1"/>
</dbReference>
<dbReference type="SMART" id="SM00382">
    <property type="entry name" value="AAA"/>
    <property type="match status" value="1"/>
</dbReference>
<dbReference type="CDD" id="cd00009">
    <property type="entry name" value="AAA"/>
    <property type="match status" value="1"/>
</dbReference>
<dbReference type="EMBL" id="SNVX01000015">
    <property type="protein sequence ID" value="TDN53599.1"/>
    <property type="molecule type" value="Genomic_DNA"/>
</dbReference>
<gene>
    <name evidence="7" type="ORF">EC847_11527</name>
</gene>
<organism evidence="7 8">
    <name type="scientific">Scandinavium goeteborgense</name>
    <dbReference type="NCBI Taxonomy" id="1851514"/>
    <lineage>
        <taxon>Bacteria</taxon>
        <taxon>Pseudomonadati</taxon>
        <taxon>Pseudomonadota</taxon>
        <taxon>Gammaproteobacteria</taxon>
        <taxon>Enterobacterales</taxon>
        <taxon>Enterobacteriaceae</taxon>
        <taxon>Scandinavium</taxon>
    </lineage>
</organism>
<dbReference type="InterPro" id="IPR009057">
    <property type="entry name" value="Homeodomain-like_sf"/>
</dbReference>
<dbReference type="GO" id="GO:0006355">
    <property type="term" value="P:regulation of DNA-templated transcription"/>
    <property type="evidence" value="ECO:0007669"/>
    <property type="project" value="InterPro"/>
</dbReference>
<dbReference type="PROSITE" id="PS50045">
    <property type="entry name" value="SIGMA54_INTERACT_4"/>
    <property type="match status" value="1"/>
</dbReference>
<accession>A0A4R6E8I4</accession>
<keyword evidence="4" id="KW-0238">DNA-binding</keyword>
<keyword evidence="8" id="KW-1185">Reference proteome</keyword>
<sequence length="335" mass="37352">MLDIIATDNRTLNVLTLAKKVAAFNVPVLVQGETGTGKEYISKYIHANAFAECQDAPYIGVNCAAIPENMLESTLFGYEKGAFTGATNTVAGKLELANKGTLLLDEIGELPLALQAKLLRVLQENKVERLGGHRQINLTFRLIACTNKNLEKEVAEGRFREDLFYRLNVVHIDVPPLRERQADILPLAEHFIQKYTSMLGRNVKLSESARRSLTTHQWPGNIRELENTIQRGMIMNRDGVVYPDMLGIPQTAPIRHAEPMLTESAAVAPTTAKTVSAAPGDLRLHGRFAQYEYIADLMRTYQGNKSKIADLLGITPRALRYRLASMRKYGIEIFS</sequence>
<dbReference type="Pfam" id="PF00158">
    <property type="entry name" value="Sigma54_activat"/>
    <property type="match status" value="1"/>
</dbReference>
<dbReference type="Pfam" id="PF02954">
    <property type="entry name" value="HTH_8"/>
    <property type="match status" value="1"/>
</dbReference>
<dbReference type="PROSITE" id="PS00676">
    <property type="entry name" value="SIGMA54_INTERACT_2"/>
    <property type="match status" value="1"/>
</dbReference>
<dbReference type="Proteomes" id="UP000295530">
    <property type="component" value="Unassembled WGS sequence"/>
</dbReference>
<keyword evidence="2" id="KW-0067">ATP-binding</keyword>
<reference evidence="7 8" key="1">
    <citation type="submission" date="2019-03" db="EMBL/GenBank/DDBJ databases">
        <title>Genomic analyses of the natural microbiome of Caenorhabditis elegans.</title>
        <authorList>
            <person name="Samuel B."/>
        </authorList>
    </citation>
    <scope>NUCLEOTIDE SEQUENCE [LARGE SCALE GENOMIC DNA]</scope>
    <source>
        <strain evidence="7 8">BIGb0156</strain>
    </source>
</reference>
<feature type="domain" description="Sigma-54 factor interaction" evidence="6">
    <location>
        <begin position="4"/>
        <end position="234"/>
    </location>
</feature>
<dbReference type="InterPro" id="IPR025943">
    <property type="entry name" value="Sigma_54_int_dom_ATP-bd_2"/>
</dbReference>
<name>A0A4R6E8I4_SCAGO</name>
<evidence type="ECO:0000256" key="4">
    <source>
        <dbReference type="ARBA" id="ARBA00023125"/>
    </source>
</evidence>
<dbReference type="InterPro" id="IPR002078">
    <property type="entry name" value="Sigma_54_int"/>
</dbReference>
<dbReference type="PROSITE" id="PS00675">
    <property type="entry name" value="SIGMA54_INTERACT_1"/>
    <property type="match status" value="1"/>
</dbReference>
<dbReference type="Gene3D" id="1.10.10.60">
    <property type="entry name" value="Homeodomain-like"/>
    <property type="match status" value="1"/>
</dbReference>
<dbReference type="InterPro" id="IPR002197">
    <property type="entry name" value="HTH_Fis"/>
</dbReference>
<dbReference type="PANTHER" id="PTHR32071">
    <property type="entry name" value="TRANSCRIPTIONAL REGULATORY PROTEIN"/>
    <property type="match status" value="1"/>
</dbReference>
<evidence type="ECO:0000313" key="8">
    <source>
        <dbReference type="Proteomes" id="UP000295530"/>
    </source>
</evidence>
<dbReference type="GO" id="GO:0043565">
    <property type="term" value="F:sequence-specific DNA binding"/>
    <property type="evidence" value="ECO:0007669"/>
    <property type="project" value="InterPro"/>
</dbReference>
<keyword evidence="5" id="KW-0804">Transcription</keyword>
<dbReference type="InterPro" id="IPR027417">
    <property type="entry name" value="P-loop_NTPase"/>
</dbReference>
<dbReference type="Pfam" id="PF25601">
    <property type="entry name" value="AAA_lid_14"/>
    <property type="match status" value="1"/>
</dbReference>
<dbReference type="AlphaFoldDB" id="A0A4R6E8I4"/>
<dbReference type="InterPro" id="IPR025662">
    <property type="entry name" value="Sigma_54_int_dom_ATP-bd_1"/>
</dbReference>
<keyword evidence="1" id="KW-0547">Nucleotide-binding</keyword>
<evidence type="ECO:0000259" key="6">
    <source>
        <dbReference type="PROSITE" id="PS50045"/>
    </source>
</evidence>
<comment type="caution">
    <text evidence="7">The sequence shown here is derived from an EMBL/GenBank/DDBJ whole genome shotgun (WGS) entry which is preliminary data.</text>
</comment>
<dbReference type="InterPro" id="IPR058031">
    <property type="entry name" value="AAA_lid_NorR"/>
</dbReference>
<protein>
    <submittedName>
        <fullName evidence="7">Regulatory Fis family protein</fullName>
    </submittedName>
</protein>
<evidence type="ECO:0000256" key="2">
    <source>
        <dbReference type="ARBA" id="ARBA00022840"/>
    </source>
</evidence>
<dbReference type="InterPro" id="IPR025944">
    <property type="entry name" value="Sigma_54_int_dom_CS"/>
</dbReference>
<dbReference type="PROSITE" id="PS00688">
    <property type="entry name" value="SIGMA54_INTERACT_3"/>
    <property type="match status" value="1"/>
</dbReference>
<keyword evidence="3" id="KW-0805">Transcription regulation</keyword>
<dbReference type="Gene3D" id="3.40.50.300">
    <property type="entry name" value="P-loop containing nucleotide triphosphate hydrolases"/>
    <property type="match status" value="1"/>
</dbReference>
<dbReference type="FunFam" id="3.40.50.300:FF:000006">
    <property type="entry name" value="DNA-binding transcriptional regulator NtrC"/>
    <property type="match status" value="1"/>
</dbReference>
<proteinExistence type="predicted"/>